<dbReference type="HAMAP" id="MF_00244">
    <property type="entry name" value="NaMN_adenylyltr"/>
    <property type="match status" value="1"/>
</dbReference>
<dbReference type="NCBIfam" id="TIGR00482">
    <property type="entry name" value="nicotinate (nicotinamide) nucleotide adenylyltransferase"/>
    <property type="match status" value="1"/>
</dbReference>
<dbReference type="InterPro" id="IPR014729">
    <property type="entry name" value="Rossmann-like_a/b/a_fold"/>
</dbReference>
<name>A0A0G3I4T0_LIBAF</name>
<organism evidence="13 14">
    <name type="scientific">Candidatus Liberibacter africanus PTSAPSY</name>
    <dbReference type="NCBI Taxonomy" id="1277257"/>
    <lineage>
        <taxon>Bacteria</taxon>
        <taxon>Pseudomonadati</taxon>
        <taxon>Pseudomonadota</taxon>
        <taxon>Alphaproteobacteria</taxon>
        <taxon>Hyphomicrobiales</taxon>
        <taxon>Rhizobiaceae</taxon>
        <taxon>Liberibacter</taxon>
    </lineage>
</organism>
<dbReference type="KEGG" id="lau:G293_03185"/>
<dbReference type="RefSeq" id="WP_047264273.1">
    <property type="nucleotide sequence ID" value="NZ_CP004021.1"/>
</dbReference>
<evidence type="ECO:0000256" key="3">
    <source>
        <dbReference type="ARBA" id="ARBA00009014"/>
    </source>
</evidence>
<reference evidence="13 14" key="1">
    <citation type="journal article" date="2015" name="Genome Announc.">
        <title>Complete Genome Sequence of 'Candidatus Liberibacter africanus,' a Bacterium Associated with Citrus Huanglongbing.</title>
        <authorList>
            <person name="Lin H."/>
            <person name="Pietersen G."/>
            <person name="Han C."/>
            <person name="Read D.A."/>
            <person name="Lou B."/>
            <person name="Gupta G."/>
            <person name="Civerolo E.L."/>
        </authorList>
    </citation>
    <scope>NUCLEOTIDE SEQUENCE [LARGE SCALE GENOMIC DNA]</scope>
    <source>
        <strain evidence="13 14">PTSAPSY</strain>
    </source>
</reference>
<dbReference type="InterPro" id="IPR005248">
    <property type="entry name" value="NadD/NMNAT"/>
</dbReference>
<dbReference type="SUPFAM" id="SSF52374">
    <property type="entry name" value="Nucleotidylyl transferase"/>
    <property type="match status" value="1"/>
</dbReference>
<comment type="pathway">
    <text evidence="2 11">Cofactor biosynthesis; NAD(+) biosynthesis; deamido-NAD(+) from nicotinate D-ribonucleotide: step 1/1.</text>
</comment>
<comment type="similarity">
    <text evidence="3 11">Belongs to the NadD family.</text>
</comment>
<evidence type="ECO:0000256" key="11">
    <source>
        <dbReference type="HAMAP-Rule" id="MF_00244"/>
    </source>
</evidence>
<protein>
    <recommendedName>
        <fullName evidence="11">Probable nicotinate-nucleotide adenylyltransferase</fullName>
        <ecNumber evidence="11">2.7.7.18</ecNumber>
    </recommendedName>
    <alternativeName>
        <fullName evidence="11">Deamido-NAD(+) diphosphorylase</fullName>
    </alternativeName>
    <alternativeName>
        <fullName evidence="11">Deamido-NAD(+) pyrophosphorylase</fullName>
    </alternativeName>
    <alternativeName>
        <fullName evidence="11">Nicotinate mononucleotide adenylyltransferase</fullName>
        <shortName evidence="11">NaMN adenylyltransferase</shortName>
    </alternativeName>
</protein>
<dbReference type="CDD" id="cd02165">
    <property type="entry name" value="NMNAT"/>
    <property type="match status" value="1"/>
</dbReference>
<dbReference type="GO" id="GO:0005524">
    <property type="term" value="F:ATP binding"/>
    <property type="evidence" value="ECO:0007669"/>
    <property type="project" value="UniProtKB-KW"/>
</dbReference>
<proteinExistence type="inferred from homology"/>
<gene>
    <name evidence="11" type="primary">nadD</name>
    <name evidence="13" type="ORF">G293_03185</name>
</gene>
<keyword evidence="14" id="KW-1185">Reference proteome</keyword>
<evidence type="ECO:0000256" key="4">
    <source>
        <dbReference type="ARBA" id="ARBA00022642"/>
    </source>
</evidence>
<evidence type="ECO:0000256" key="2">
    <source>
        <dbReference type="ARBA" id="ARBA00005019"/>
    </source>
</evidence>
<evidence type="ECO:0000256" key="9">
    <source>
        <dbReference type="ARBA" id="ARBA00023027"/>
    </source>
</evidence>
<evidence type="ECO:0000256" key="10">
    <source>
        <dbReference type="ARBA" id="ARBA00048721"/>
    </source>
</evidence>
<dbReference type="NCBIfam" id="NF000845">
    <property type="entry name" value="PRK00071.2-4"/>
    <property type="match status" value="1"/>
</dbReference>
<keyword evidence="7 11" id="KW-0547">Nucleotide-binding</keyword>
<dbReference type="Gene3D" id="3.40.50.620">
    <property type="entry name" value="HUPs"/>
    <property type="match status" value="1"/>
</dbReference>
<keyword evidence="8 11" id="KW-0067">ATP-binding</keyword>
<dbReference type="UniPathway" id="UPA00253">
    <property type="reaction ID" value="UER00332"/>
</dbReference>
<evidence type="ECO:0000256" key="8">
    <source>
        <dbReference type="ARBA" id="ARBA00022840"/>
    </source>
</evidence>
<comment type="function">
    <text evidence="1 11">Catalyzes the reversible adenylation of nicotinate mononucleotide (NaMN) to nicotinic acid adenine dinucleotide (NaAD).</text>
</comment>
<evidence type="ECO:0000256" key="1">
    <source>
        <dbReference type="ARBA" id="ARBA00002324"/>
    </source>
</evidence>
<keyword evidence="9 11" id="KW-0520">NAD</keyword>
<dbReference type="AlphaFoldDB" id="A0A0G3I4T0"/>
<dbReference type="PATRIC" id="fig|1277257.4.peg.683"/>
<evidence type="ECO:0000313" key="14">
    <source>
        <dbReference type="Proteomes" id="UP000035503"/>
    </source>
</evidence>
<evidence type="ECO:0000256" key="5">
    <source>
        <dbReference type="ARBA" id="ARBA00022679"/>
    </source>
</evidence>
<dbReference type="NCBIfam" id="TIGR00125">
    <property type="entry name" value="cyt_tran_rel"/>
    <property type="match status" value="1"/>
</dbReference>
<evidence type="ECO:0000256" key="6">
    <source>
        <dbReference type="ARBA" id="ARBA00022695"/>
    </source>
</evidence>
<evidence type="ECO:0000313" key="13">
    <source>
        <dbReference type="EMBL" id="AKK20265.1"/>
    </source>
</evidence>
<sequence length="212" mass="24935">MQQSKHLQDIMRMPKVESGMNIGLFGGNFNPPHYGHIEIANIALKKLNLDQLWWIITPYNPIKHYNIPSSLEKRIALSKSLIKNPRIRITAFEESFNQKETFHTILEVKKHNKHVNFIWIMGADNIKSFHHWHHWKKIVMTVPVAIIDRLDVTFNYISSPMAKTFEHARLDESLSHRLCNTPPPSWIFIHDKHHIISSTDIRKKKIEQNTNI</sequence>
<dbReference type="GO" id="GO:0004515">
    <property type="term" value="F:nicotinate-nucleotide adenylyltransferase activity"/>
    <property type="evidence" value="ECO:0007669"/>
    <property type="project" value="UniProtKB-UniRule"/>
</dbReference>
<dbReference type="Pfam" id="PF01467">
    <property type="entry name" value="CTP_transf_like"/>
    <property type="match status" value="1"/>
</dbReference>
<dbReference type="Proteomes" id="UP000035503">
    <property type="component" value="Chromosome"/>
</dbReference>
<comment type="catalytic activity">
    <reaction evidence="10 11">
        <text>nicotinate beta-D-ribonucleotide + ATP + H(+) = deamido-NAD(+) + diphosphate</text>
        <dbReference type="Rhea" id="RHEA:22860"/>
        <dbReference type="ChEBI" id="CHEBI:15378"/>
        <dbReference type="ChEBI" id="CHEBI:30616"/>
        <dbReference type="ChEBI" id="CHEBI:33019"/>
        <dbReference type="ChEBI" id="CHEBI:57502"/>
        <dbReference type="ChEBI" id="CHEBI:58437"/>
        <dbReference type="EC" id="2.7.7.18"/>
    </reaction>
</comment>
<dbReference type="STRING" id="1277257.G293_03185"/>
<evidence type="ECO:0000256" key="7">
    <source>
        <dbReference type="ARBA" id="ARBA00022741"/>
    </source>
</evidence>
<dbReference type="InterPro" id="IPR004821">
    <property type="entry name" value="Cyt_trans-like"/>
</dbReference>
<dbReference type="OrthoDB" id="5295945at2"/>
<keyword evidence="4 11" id="KW-0662">Pyridine nucleotide biosynthesis</keyword>
<dbReference type="PANTHER" id="PTHR39321:SF3">
    <property type="entry name" value="PHOSPHOPANTETHEINE ADENYLYLTRANSFERASE"/>
    <property type="match status" value="1"/>
</dbReference>
<evidence type="ECO:0000259" key="12">
    <source>
        <dbReference type="Pfam" id="PF01467"/>
    </source>
</evidence>
<dbReference type="GO" id="GO:0009435">
    <property type="term" value="P:NAD+ biosynthetic process"/>
    <property type="evidence" value="ECO:0007669"/>
    <property type="project" value="UniProtKB-UniRule"/>
</dbReference>
<accession>A0A0G3I4T0</accession>
<keyword evidence="5 11" id="KW-0808">Transferase</keyword>
<feature type="domain" description="Cytidyltransferase-like" evidence="12">
    <location>
        <begin position="24"/>
        <end position="203"/>
    </location>
</feature>
<keyword evidence="6 11" id="KW-0548">Nucleotidyltransferase</keyword>
<dbReference type="EC" id="2.7.7.18" evidence="11"/>
<dbReference type="PANTHER" id="PTHR39321">
    <property type="entry name" value="NICOTINATE-NUCLEOTIDE ADENYLYLTRANSFERASE-RELATED"/>
    <property type="match status" value="1"/>
</dbReference>
<dbReference type="EMBL" id="CP004021">
    <property type="protein sequence ID" value="AKK20265.1"/>
    <property type="molecule type" value="Genomic_DNA"/>
</dbReference>